<name>A0ABW5E3I1_9BACT</name>
<dbReference type="Pfam" id="PF03102">
    <property type="entry name" value="NeuB"/>
    <property type="match status" value="1"/>
</dbReference>
<dbReference type="Proteomes" id="UP001597297">
    <property type="component" value="Unassembled WGS sequence"/>
</dbReference>
<dbReference type="SUPFAM" id="SSF51569">
    <property type="entry name" value="Aldolase"/>
    <property type="match status" value="1"/>
</dbReference>
<organism evidence="2 3">
    <name type="scientific">Rubritalea spongiae</name>
    <dbReference type="NCBI Taxonomy" id="430797"/>
    <lineage>
        <taxon>Bacteria</taxon>
        <taxon>Pseudomonadati</taxon>
        <taxon>Verrucomicrobiota</taxon>
        <taxon>Verrucomicrobiia</taxon>
        <taxon>Verrucomicrobiales</taxon>
        <taxon>Rubritaleaceae</taxon>
        <taxon>Rubritalea</taxon>
    </lineage>
</organism>
<proteinExistence type="predicted"/>
<gene>
    <name evidence="2" type="ORF">ACFSQZ_07005</name>
</gene>
<dbReference type="InterPro" id="IPR051690">
    <property type="entry name" value="PseI-like"/>
</dbReference>
<dbReference type="InterPro" id="IPR013132">
    <property type="entry name" value="PseI/NeuA/B-like_N"/>
</dbReference>
<dbReference type="PANTHER" id="PTHR42966:SF1">
    <property type="entry name" value="SIALIC ACID SYNTHASE"/>
    <property type="match status" value="1"/>
</dbReference>
<dbReference type="InterPro" id="IPR013785">
    <property type="entry name" value="Aldolase_TIM"/>
</dbReference>
<dbReference type="EMBL" id="JBHUJC010000020">
    <property type="protein sequence ID" value="MFD2276210.1"/>
    <property type="molecule type" value="Genomic_DNA"/>
</dbReference>
<keyword evidence="3" id="KW-1185">Reference proteome</keyword>
<evidence type="ECO:0000313" key="2">
    <source>
        <dbReference type="EMBL" id="MFD2276210.1"/>
    </source>
</evidence>
<evidence type="ECO:0000259" key="1">
    <source>
        <dbReference type="Pfam" id="PF03102"/>
    </source>
</evidence>
<reference evidence="3" key="1">
    <citation type="journal article" date="2019" name="Int. J. Syst. Evol. Microbiol.">
        <title>The Global Catalogue of Microorganisms (GCM) 10K type strain sequencing project: providing services to taxonomists for standard genome sequencing and annotation.</title>
        <authorList>
            <consortium name="The Broad Institute Genomics Platform"/>
            <consortium name="The Broad Institute Genome Sequencing Center for Infectious Disease"/>
            <person name="Wu L."/>
            <person name="Ma J."/>
        </authorList>
    </citation>
    <scope>NUCLEOTIDE SEQUENCE [LARGE SCALE GENOMIC DNA]</scope>
    <source>
        <strain evidence="3">JCM 16545</strain>
    </source>
</reference>
<dbReference type="PANTHER" id="PTHR42966">
    <property type="entry name" value="N-ACETYLNEURAMINATE SYNTHASE"/>
    <property type="match status" value="1"/>
</dbReference>
<sequence>MENISPTLQNIVSKYQGKPIFVIGKGPSLDAIDTSALPEGLIINLNDSERIVPGDVAIFSANWVRHSLQEHGFRSGYYLAGKPLPEEVSHEVLAPTPIELDHEDMNVLRLEKEEFFDESFVLLNAIKLALLAQKDAAEPLDVYFLGFDFSTQAASQTTKAGTDWSGTNANERAAIIAAQEHEFKQFVHYFEKADRLRLHHVGEASYSEFTPVAFNRTICGVGAPLASGPIDLKDPDRVLVVAEFTNNHLGDPERLVEMIERAKEAGADLIKVQKRDVDSFYTEEQLNSYYYSPFGKTLGDYRRGVELNDEMLELLDATCKKHDIEWFCSILDYPSYEALKRFNPRLIKIPSTISNHRDYQKALSEDYTGAVVVSTGYTEQEYVDHVMDTYKHNEAVYLLHCISAYPTPREACNIAVVGEYNALAREDKRIIPGYSSHDIGSVGCMLAVASGAKMLEKHVKLGDVDWVHFDKVALDLRTNEFAKFIQDVRIAEEMVGSGEKKILDCEHHKYAVKS</sequence>
<evidence type="ECO:0000313" key="3">
    <source>
        <dbReference type="Proteomes" id="UP001597297"/>
    </source>
</evidence>
<comment type="caution">
    <text evidence="2">The sequence shown here is derived from an EMBL/GenBank/DDBJ whole genome shotgun (WGS) entry which is preliminary data.</text>
</comment>
<dbReference type="Gene3D" id="3.20.20.70">
    <property type="entry name" value="Aldolase class I"/>
    <property type="match status" value="1"/>
</dbReference>
<dbReference type="RefSeq" id="WP_377094450.1">
    <property type="nucleotide sequence ID" value="NZ_JBHSJM010000001.1"/>
</dbReference>
<accession>A0ABW5E3I1</accession>
<protein>
    <submittedName>
        <fullName evidence="2">N-acetylneuraminate synthase family protein</fullName>
    </submittedName>
</protein>
<feature type="domain" description="PseI/NeuA/B-like" evidence="1">
    <location>
        <begin position="258"/>
        <end position="500"/>
    </location>
</feature>